<reference evidence="1 2" key="2">
    <citation type="submission" date="2009-02" db="EMBL/GenBank/DDBJ databases">
        <title>Draft genome sequence of Blautia hydrogenotrophica DSM 10507 (Ruminococcus hydrogenotrophicus DSM 10507).</title>
        <authorList>
            <person name="Sudarsanam P."/>
            <person name="Ley R."/>
            <person name="Guruge J."/>
            <person name="Turnbaugh P.J."/>
            <person name="Mahowald M."/>
            <person name="Liep D."/>
            <person name="Gordon J."/>
        </authorList>
    </citation>
    <scope>NUCLEOTIDE SEQUENCE [LARGE SCALE GENOMIC DNA]</scope>
    <source>
        <strain evidence="2">DSM 10507 / JCM 14656 / S5a33</strain>
    </source>
</reference>
<keyword evidence="2" id="KW-1185">Reference proteome</keyword>
<sequence>MLWVCSVIGKTLSRECVKVLSYDINAPPWMRTRRADPQIKFLFHIYKNPQFKS</sequence>
<protein>
    <submittedName>
        <fullName evidence="1">Uncharacterized protein</fullName>
    </submittedName>
</protein>
<proteinExistence type="predicted"/>
<evidence type="ECO:0000313" key="2">
    <source>
        <dbReference type="Proteomes" id="UP000003100"/>
    </source>
</evidence>
<gene>
    <name evidence="1" type="ORF">RUMHYD_00866</name>
</gene>
<evidence type="ECO:0000313" key="1">
    <source>
        <dbReference type="EMBL" id="EEG50224.1"/>
    </source>
</evidence>
<reference evidence="1 2" key="1">
    <citation type="submission" date="2009-01" db="EMBL/GenBank/DDBJ databases">
        <authorList>
            <person name="Fulton L."/>
            <person name="Clifton S."/>
            <person name="Fulton B."/>
            <person name="Xu J."/>
            <person name="Minx P."/>
            <person name="Pepin K.H."/>
            <person name="Johnson M."/>
            <person name="Bhonagiri V."/>
            <person name="Nash W.E."/>
            <person name="Mardis E.R."/>
            <person name="Wilson R.K."/>
        </authorList>
    </citation>
    <scope>NUCLEOTIDE SEQUENCE [LARGE SCALE GENOMIC DNA]</scope>
    <source>
        <strain evidence="2">DSM 10507 / JCM 14656 / S5a33</strain>
    </source>
</reference>
<dbReference type="PATRIC" id="fig|476272.21.peg.3874"/>
<dbReference type="EMBL" id="ACBZ01000037">
    <property type="protein sequence ID" value="EEG50224.1"/>
    <property type="molecule type" value="Genomic_DNA"/>
</dbReference>
<accession>C0CJ49</accession>
<dbReference type="HOGENOM" id="CLU_3059040_0_0_9"/>
<comment type="caution">
    <text evidence="1">The sequence shown here is derived from an EMBL/GenBank/DDBJ whole genome shotgun (WGS) entry which is preliminary data.</text>
</comment>
<dbReference type="AlphaFoldDB" id="C0CJ49"/>
<organism evidence="1 2">
    <name type="scientific">Blautia hydrogenotrophica (strain DSM 10507 / JCM 14656 / S5a33)</name>
    <name type="common">Ruminococcus hydrogenotrophicus</name>
    <dbReference type="NCBI Taxonomy" id="476272"/>
    <lineage>
        <taxon>Bacteria</taxon>
        <taxon>Bacillati</taxon>
        <taxon>Bacillota</taxon>
        <taxon>Clostridia</taxon>
        <taxon>Lachnospirales</taxon>
        <taxon>Lachnospiraceae</taxon>
        <taxon>Blautia</taxon>
    </lineage>
</organism>
<name>C0CJ49_BLAHS</name>
<dbReference type="Proteomes" id="UP000003100">
    <property type="component" value="Unassembled WGS sequence"/>
</dbReference>